<keyword evidence="2" id="KW-1185">Reference proteome</keyword>
<dbReference type="Pfam" id="PF14022">
    <property type="entry name" value="DUF4238"/>
    <property type="match status" value="1"/>
</dbReference>
<dbReference type="EMBL" id="BMFY01000007">
    <property type="protein sequence ID" value="GGA15852.1"/>
    <property type="molecule type" value="Genomic_DNA"/>
</dbReference>
<evidence type="ECO:0000313" key="2">
    <source>
        <dbReference type="Proteomes" id="UP000616114"/>
    </source>
</evidence>
<sequence length="345" mass="39428">MSARHHLVPQFYLRNFANGNQQLALVDRARPDRAIRNAVRKACSEVGFYRIETDVLAREQDRIGHDPEVVEHHLSQFERAAAPAIYKLIRTGLSDFTKEDWYHLINHIALQTVRGHRWREDFNAAATHQMRLHLGQTVTDEQIRAWLRESDRPITDEEVSAFRVELLGPKGPRLVAPEAVMVQESLKLALSGLGERLADGMHWTLIRSDEAPVLTSDEPVCWWSPGDGPVGYATANVVWFPLSPRLILQLRDRDLDQRALGLPTIDTAAGRDDLIRLINGQVGGQAHRWIIHHPDDRPLDRLQLAPRTKWGDQLVSSTHEGSTRRELWYHRRLPELDDGDSTSRK</sequence>
<proteinExistence type="predicted"/>
<comment type="caution">
    <text evidence="1">The sequence shown here is derived from an EMBL/GenBank/DDBJ whole genome shotgun (WGS) entry which is preliminary data.</text>
</comment>
<dbReference type="RefSeq" id="WP_188550636.1">
    <property type="nucleotide sequence ID" value="NZ_BMFY01000007.1"/>
</dbReference>
<evidence type="ECO:0008006" key="3">
    <source>
        <dbReference type="Google" id="ProtNLM"/>
    </source>
</evidence>
<dbReference type="InterPro" id="IPR025332">
    <property type="entry name" value="DUF4238"/>
</dbReference>
<accession>A0A8J2TY87</accession>
<dbReference type="AlphaFoldDB" id="A0A8J2TY87"/>
<reference evidence="1" key="2">
    <citation type="submission" date="2020-09" db="EMBL/GenBank/DDBJ databases">
        <authorList>
            <person name="Sun Q."/>
            <person name="Zhou Y."/>
        </authorList>
    </citation>
    <scope>NUCLEOTIDE SEQUENCE</scope>
    <source>
        <strain evidence="1">CGMCC 1.12785</strain>
    </source>
</reference>
<protein>
    <recommendedName>
        <fullName evidence="3">DUF4238 domain-containing protein</fullName>
    </recommendedName>
</protein>
<reference evidence="1" key="1">
    <citation type="journal article" date="2014" name="Int. J. Syst. Evol. Microbiol.">
        <title>Complete genome sequence of Corynebacterium casei LMG S-19264T (=DSM 44701T), isolated from a smear-ripened cheese.</title>
        <authorList>
            <consortium name="US DOE Joint Genome Institute (JGI-PGF)"/>
            <person name="Walter F."/>
            <person name="Albersmeier A."/>
            <person name="Kalinowski J."/>
            <person name="Ruckert C."/>
        </authorList>
    </citation>
    <scope>NUCLEOTIDE SEQUENCE</scope>
    <source>
        <strain evidence="1">CGMCC 1.12785</strain>
    </source>
</reference>
<name>A0A8J2TY87_9MICO</name>
<gene>
    <name evidence="1" type="ORF">GCM10011333_18570</name>
</gene>
<dbReference type="Proteomes" id="UP000616114">
    <property type="component" value="Unassembled WGS sequence"/>
</dbReference>
<evidence type="ECO:0000313" key="1">
    <source>
        <dbReference type="EMBL" id="GGA15852.1"/>
    </source>
</evidence>
<organism evidence="1 2">
    <name type="scientific">Sediminivirga luteola</name>
    <dbReference type="NCBI Taxonomy" id="1774748"/>
    <lineage>
        <taxon>Bacteria</taxon>
        <taxon>Bacillati</taxon>
        <taxon>Actinomycetota</taxon>
        <taxon>Actinomycetes</taxon>
        <taxon>Micrococcales</taxon>
        <taxon>Brevibacteriaceae</taxon>
        <taxon>Sediminivirga</taxon>
    </lineage>
</organism>